<feature type="compositionally biased region" description="Basic and acidic residues" evidence="5">
    <location>
        <begin position="27"/>
        <end position="46"/>
    </location>
</feature>
<feature type="transmembrane region" description="Helical" evidence="6">
    <location>
        <begin position="199"/>
        <end position="218"/>
    </location>
</feature>
<evidence type="ECO:0000256" key="2">
    <source>
        <dbReference type="ARBA" id="ARBA00022692"/>
    </source>
</evidence>
<gene>
    <name evidence="8" type="ORF">PHYEVI_LOCUS11458</name>
</gene>
<evidence type="ECO:0000259" key="7">
    <source>
        <dbReference type="PROSITE" id="PS50850"/>
    </source>
</evidence>
<feature type="transmembrane region" description="Helical" evidence="6">
    <location>
        <begin position="111"/>
        <end position="130"/>
    </location>
</feature>
<reference evidence="8" key="1">
    <citation type="submission" date="2022-01" db="EMBL/GenBank/DDBJ databases">
        <authorList>
            <person name="King R."/>
        </authorList>
    </citation>
    <scope>NUCLEOTIDE SEQUENCE</scope>
</reference>
<evidence type="ECO:0000256" key="5">
    <source>
        <dbReference type="SAM" id="MobiDB-lite"/>
    </source>
</evidence>
<dbReference type="AlphaFoldDB" id="A0A9N9U0Z0"/>
<keyword evidence="9" id="KW-1185">Reference proteome</keyword>
<evidence type="ECO:0000256" key="1">
    <source>
        <dbReference type="ARBA" id="ARBA00004141"/>
    </source>
</evidence>
<feature type="transmembrane region" description="Helical" evidence="6">
    <location>
        <begin position="367"/>
        <end position="385"/>
    </location>
</feature>
<feature type="transmembrane region" description="Helical" evidence="6">
    <location>
        <begin position="137"/>
        <end position="158"/>
    </location>
</feature>
<name>A0A9N9U0Z0_PHYSR</name>
<accession>A0A9N9U0Z0</accession>
<dbReference type="EMBL" id="OU900102">
    <property type="protein sequence ID" value="CAG9865216.1"/>
    <property type="molecule type" value="Genomic_DNA"/>
</dbReference>
<dbReference type="Gene3D" id="1.20.1250.20">
    <property type="entry name" value="MFS general substrate transporter like domains"/>
    <property type="match status" value="2"/>
</dbReference>
<evidence type="ECO:0000313" key="9">
    <source>
        <dbReference type="Proteomes" id="UP001153712"/>
    </source>
</evidence>
<feature type="transmembrane region" description="Helical" evidence="6">
    <location>
        <begin position="230"/>
        <end position="251"/>
    </location>
</feature>
<dbReference type="GO" id="GO:0016020">
    <property type="term" value="C:membrane"/>
    <property type="evidence" value="ECO:0007669"/>
    <property type="project" value="UniProtKB-SubCell"/>
</dbReference>
<feature type="transmembrane region" description="Helical" evidence="6">
    <location>
        <begin position="397"/>
        <end position="418"/>
    </location>
</feature>
<dbReference type="PANTHER" id="PTHR11662">
    <property type="entry name" value="SOLUTE CARRIER FAMILY 17"/>
    <property type="match status" value="1"/>
</dbReference>
<proteinExistence type="predicted"/>
<dbReference type="InterPro" id="IPR011701">
    <property type="entry name" value="MFS"/>
</dbReference>
<evidence type="ECO:0000313" key="8">
    <source>
        <dbReference type="EMBL" id="CAG9865216.1"/>
    </source>
</evidence>
<dbReference type="FunFam" id="1.20.1250.20:FF:000532">
    <property type="entry name" value="SLC (SoLute Carrier) homolog"/>
    <property type="match status" value="1"/>
</dbReference>
<dbReference type="Proteomes" id="UP001153712">
    <property type="component" value="Chromosome 9"/>
</dbReference>
<keyword evidence="3 6" id="KW-1133">Transmembrane helix</keyword>
<dbReference type="InterPro" id="IPR036259">
    <property type="entry name" value="MFS_trans_sf"/>
</dbReference>
<dbReference type="Pfam" id="PF07690">
    <property type="entry name" value="MFS_1"/>
    <property type="match status" value="1"/>
</dbReference>
<organism evidence="8 9">
    <name type="scientific">Phyllotreta striolata</name>
    <name type="common">Striped flea beetle</name>
    <name type="synonym">Crioceris striolata</name>
    <dbReference type="NCBI Taxonomy" id="444603"/>
    <lineage>
        <taxon>Eukaryota</taxon>
        <taxon>Metazoa</taxon>
        <taxon>Ecdysozoa</taxon>
        <taxon>Arthropoda</taxon>
        <taxon>Hexapoda</taxon>
        <taxon>Insecta</taxon>
        <taxon>Pterygota</taxon>
        <taxon>Neoptera</taxon>
        <taxon>Endopterygota</taxon>
        <taxon>Coleoptera</taxon>
        <taxon>Polyphaga</taxon>
        <taxon>Cucujiformia</taxon>
        <taxon>Chrysomeloidea</taxon>
        <taxon>Chrysomelidae</taxon>
        <taxon>Galerucinae</taxon>
        <taxon>Alticini</taxon>
        <taxon>Phyllotreta</taxon>
    </lineage>
</organism>
<evidence type="ECO:0000256" key="4">
    <source>
        <dbReference type="ARBA" id="ARBA00023136"/>
    </source>
</evidence>
<dbReference type="InterPro" id="IPR020846">
    <property type="entry name" value="MFS_dom"/>
</dbReference>
<feature type="transmembrane region" description="Helical" evidence="6">
    <location>
        <begin position="66"/>
        <end position="91"/>
    </location>
</feature>
<feature type="region of interest" description="Disordered" evidence="5">
    <location>
        <begin position="1"/>
        <end position="56"/>
    </location>
</feature>
<feature type="transmembrane region" description="Helical" evidence="6">
    <location>
        <begin position="463"/>
        <end position="481"/>
    </location>
</feature>
<dbReference type="GO" id="GO:0022857">
    <property type="term" value="F:transmembrane transporter activity"/>
    <property type="evidence" value="ECO:0007669"/>
    <property type="project" value="InterPro"/>
</dbReference>
<protein>
    <recommendedName>
        <fullName evidence="7">Major facilitator superfamily (MFS) profile domain-containing protein</fullName>
    </recommendedName>
</protein>
<feature type="transmembrane region" description="Helical" evidence="6">
    <location>
        <begin position="164"/>
        <end position="187"/>
    </location>
</feature>
<dbReference type="PROSITE" id="PS50850">
    <property type="entry name" value="MFS"/>
    <property type="match status" value="1"/>
</dbReference>
<dbReference type="InterPro" id="IPR050382">
    <property type="entry name" value="MFS_Na/Anion_cotransporter"/>
</dbReference>
<comment type="subcellular location">
    <subcellularLocation>
        <location evidence="1">Membrane</location>
        <topology evidence="1">Multi-pass membrane protein</topology>
    </subcellularLocation>
</comment>
<evidence type="ECO:0000256" key="6">
    <source>
        <dbReference type="SAM" id="Phobius"/>
    </source>
</evidence>
<feature type="domain" description="Major facilitator superfamily (MFS) profile" evidence="7">
    <location>
        <begin position="62"/>
        <end position="486"/>
    </location>
</feature>
<dbReference type="GO" id="GO:0006820">
    <property type="term" value="P:monoatomic anion transport"/>
    <property type="evidence" value="ECO:0007669"/>
    <property type="project" value="TreeGrafter"/>
</dbReference>
<feature type="transmembrane region" description="Helical" evidence="6">
    <location>
        <begin position="430"/>
        <end position="451"/>
    </location>
</feature>
<sequence>MTRRGSTTIAGELVTFEQTRRTSQTSKDPEDVKEAEANEELKRLNDEESTAPTNNGPKFGKRHIQIFSYCFLLFINLCMRLHISLTVLAMIDSANPNKNVPTFNWTNKNVILSSFFWGYIAPQIITGWLATQYGPKWFVIGSTCVTSFIEFLIPTLAVHFGSTAVIVCRMLQGFSQSFLVPSLGCVFSRWVPVSERARAGALMAACTPMATIISMSVAGPLAASSYGWPLNFYTFGCVAVVWSAIGVFFNYSSPSSHPNISQLERTFIIKTTVNTDGPQRKTPWGRILTSAPLWSLKYSYTSYVLLTWMLLTQIPSYLGKVLQFNIATNGYMTSFIFFFQWMFAGLMSILSDYLTNNNYLRITAARKIFTAIGLGVPAVAMIFLAQCTKDSSTMAVTWLLVSVGAEGACMCSLVINALEIAPNFAGILQGFINGFSHVFALLAPLLVDIFVKDENDPEEWKKIFYLISGVAFSGALVFVAFSTAEPLPWNDEEEKKDGIKS</sequence>
<feature type="transmembrane region" description="Helical" evidence="6">
    <location>
        <begin position="330"/>
        <end position="355"/>
    </location>
</feature>
<dbReference type="SUPFAM" id="SSF103473">
    <property type="entry name" value="MFS general substrate transporter"/>
    <property type="match status" value="1"/>
</dbReference>
<keyword evidence="2 6" id="KW-0812">Transmembrane</keyword>
<dbReference type="OrthoDB" id="2985014at2759"/>
<evidence type="ECO:0000256" key="3">
    <source>
        <dbReference type="ARBA" id="ARBA00022989"/>
    </source>
</evidence>
<keyword evidence="4 6" id="KW-0472">Membrane</keyword>
<dbReference type="PANTHER" id="PTHR11662:SF280">
    <property type="entry name" value="FI21844P1-RELATED"/>
    <property type="match status" value="1"/>
</dbReference>